<dbReference type="SMART" id="SM00849">
    <property type="entry name" value="Lactamase_B"/>
    <property type="match status" value="1"/>
</dbReference>
<dbReference type="InterPro" id="IPR055132">
    <property type="entry name" value="RNase_J_b_CASP"/>
</dbReference>
<evidence type="ECO:0000313" key="8">
    <source>
        <dbReference type="Proteomes" id="UP000231276"/>
    </source>
</evidence>
<keyword evidence="2" id="KW-0540">Nuclease</keyword>
<evidence type="ECO:0000313" key="7">
    <source>
        <dbReference type="EMBL" id="PIP86671.1"/>
    </source>
</evidence>
<feature type="domain" description="Metallo-beta-lactamase" evidence="6">
    <location>
        <begin position="90"/>
        <end position="277"/>
    </location>
</feature>
<keyword evidence="3" id="KW-0269">Exonuclease</keyword>
<dbReference type="Pfam" id="PF00753">
    <property type="entry name" value="Lactamase_B"/>
    <property type="match status" value="1"/>
</dbReference>
<dbReference type="Proteomes" id="UP000231276">
    <property type="component" value="Unassembled WGS sequence"/>
</dbReference>
<feature type="compositionally biased region" description="Basic and acidic residues" evidence="5">
    <location>
        <begin position="14"/>
        <end position="45"/>
    </location>
</feature>
<evidence type="ECO:0000256" key="5">
    <source>
        <dbReference type="SAM" id="MobiDB-lite"/>
    </source>
</evidence>
<evidence type="ECO:0000259" key="6">
    <source>
        <dbReference type="SMART" id="SM00849"/>
    </source>
</evidence>
<dbReference type="GO" id="GO:0004527">
    <property type="term" value="F:exonuclease activity"/>
    <property type="evidence" value="ECO:0007669"/>
    <property type="project" value="UniProtKB-KW"/>
</dbReference>
<reference evidence="7 8" key="1">
    <citation type="submission" date="2017-09" db="EMBL/GenBank/DDBJ databases">
        <title>Depth-based differentiation of microbial function through sediment-hosted aquifers and enrichment of novel symbionts in the deep terrestrial subsurface.</title>
        <authorList>
            <person name="Probst A.J."/>
            <person name="Ladd B."/>
            <person name="Jarett J.K."/>
            <person name="Geller-Mcgrath D.E."/>
            <person name="Sieber C.M."/>
            <person name="Emerson J.B."/>
            <person name="Anantharaman K."/>
            <person name="Thomas B.C."/>
            <person name="Malmstrom R."/>
            <person name="Stieglmeier M."/>
            <person name="Klingl A."/>
            <person name="Woyke T."/>
            <person name="Ryan C.M."/>
            <person name="Banfield J.F."/>
        </authorList>
    </citation>
    <scope>NUCLEOTIDE SEQUENCE [LARGE SCALE GENOMIC DNA]</scope>
    <source>
        <strain evidence="7">CG22_combo_CG10-13_8_21_14_all_43_18</strain>
    </source>
</reference>
<evidence type="ECO:0000256" key="4">
    <source>
        <dbReference type="ARBA" id="ARBA00022884"/>
    </source>
</evidence>
<evidence type="ECO:0000256" key="1">
    <source>
        <dbReference type="ARBA" id="ARBA00022490"/>
    </source>
</evidence>
<dbReference type="Gene3D" id="3.10.20.580">
    <property type="match status" value="1"/>
</dbReference>
<accession>A0A2H0DXF3</accession>
<dbReference type="AlphaFoldDB" id="A0A2H0DXF3"/>
<dbReference type="CDD" id="cd07714">
    <property type="entry name" value="RNaseJ_MBL-fold"/>
    <property type="match status" value="1"/>
</dbReference>
<gene>
    <name evidence="7" type="ORF">COW82_00880</name>
</gene>
<dbReference type="GO" id="GO:0003723">
    <property type="term" value="F:RNA binding"/>
    <property type="evidence" value="ECO:0007669"/>
    <property type="project" value="UniProtKB-KW"/>
</dbReference>
<evidence type="ECO:0000256" key="3">
    <source>
        <dbReference type="ARBA" id="ARBA00022839"/>
    </source>
</evidence>
<comment type="caution">
    <text evidence="7">The sequence shown here is derived from an EMBL/GenBank/DDBJ whole genome shotgun (WGS) entry which is preliminary data.</text>
</comment>
<sequence>MNAVGDEFQNLPEKIQKTNMKKENKENQKRSRFHERGAVKIDRMPGKKPPKRRMKRIPRINFNNKKNDKIPKLKKGDIRIVTIGGLEEVGKNIMAIQYGDDIVVIDAGFQFKEDDTPGIDFILPDTKYLEERKDKVRALLVTHGHLDHIGAIPYIMEKIGNPPIYVRDFGAMQIRKRQEEFPAAPSLDIRLLRGNEALKFGEIEVKFFPVEHSIPDSVGIIVKTPNGSIVNTGDIKIDSVGGRPTEKEKEAYSVLQKEKILLMTLDSTNIERPGFSIPESVVVETIGKIMKDVKGRLIIAAFASQIERLIAFIKFAEKYNKKVVVEGMSMKNNLAIIKEMGLVKTRSIIPVTEIGDYPPDRIIVLSTGGQGEDFSALVRMANGTHKQIKLGKNDTVLMSSSIIPGNERSITKLKDNVYRHVGKVITYLDTEVHASGHAYRGELEWVHRQANYRFFMPVHGHHYMLRMHAELAKSIGVPEENIIVPENGSIIEIREKGTKLVRLKEKASSNTIMVDGFSIGGTQEMVIRDRKILSEDGIVLIVASIDPRTGALRKSPDIIARGFVYVKESQELLAQTRLIIKKSIEGNARGSNPINFDYIKDALTDDVRKFLFQKTAKSPMVIPVIIGV</sequence>
<proteinExistence type="predicted"/>
<dbReference type="NCBIfam" id="TIGR00649">
    <property type="entry name" value="MG423"/>
    <property type="match status" value="1"/>
</dbReference>
<dbReference type="Gene3D" id="3.60.15.10">
    <property type="entry name" value="Ribonuclease Z/Hydroxyacylglutathione hydrolase-like"/>
    <property type="match status" value="1"/>
</dbReference>
<dbReference type="GO" id="GO:0046872">
    <property type="term" value="F:metal ion binding"/>
    <property type="evidence" value="ECO:0007669"/>
    <property type="project" value="InterPro"/>
</dbReference>
<dbReference type="PANTHER" id="PTHR43694">
    <property type="entry name" value="RIBONUCLEASE J"/>
    <property type="match status" value="1"/>
</dbReference>
<dbReference type="InterPro" id="IPR001279">
    <property type="entry name" value="Metallo-B-lactamas"/>
</dbReference>
<dbReference type="Pfam" id="PF17770">
    <property type="entry name" value="RNase_J_C"/>
    <property type="match status" value="1"/>
</dbReference>
<name>A0A2H0DXF3_9BACT</name>
<dbReference type="Gene3D" id="3.40.50.10710">
    <property type="entry name" value="Metallo-hydrolase/oxidoreductase"/>
    <property type="match status" value="1"/>
</dbReference>
<dbReference type="InterPro" id="IPR042173">
    <property type="entry name" value="RNase_J_2"/>
</dbReference>
<keyword evidence="4" id="KW-0694">RNA-binding</keyword>
<dbReference type="SUPFAM" id="SSF56281">
    <property type="entry name" value="Metallo-hydrolase/oxidoreductase"/>
    <property type="match status" value="1"/>
</dbReference>
<dbReference type="PANTHER" id="PTHR43694:SF1">
    <property type="entry name" value="RIBONUCLEASE J"/>
    <property type="match status" value="1"/>
</dbReference>
<dbReference type="EMBL" id="PCTS01000011">
    <property type="protein sequence ID" value="PIP86671.1"/>
    <property type="molecule type" value="Genomic_DNA"/>
</dbReference>
<evidence type="ECO:0000256" key="2">
    <source>
        <dbReference type="ARBA" id="ARBA00022722"/>
    </source>
</evidence>
<dbReference type="InterPro" id="IPR041636">
    <property type="entry name" value="RNase_J_C"/>
</dbReference>
<keyword evidence="1" id="KW-0963">Cytoplasm</keyword>
<dbReference type="InterPro" id="IPR036866">
    <property type="entry name" value="RibonucZ/Hydroxyglut_hydro"/>
</dbReference>
<keyword evidence="3" id="KW-0378">Hydrolase</keyword>
<dbReference type="InterPro" id="IPR004613">
    <property type="entry name" value="RNase_J"/>
</dbReference>
<dbReference type="Pfam" id="PF22505">
    <property type="entry name" value="RNase_J_b_CASP"/>
    <property type="match status" value="1"/>
</dbReference>
<feature type="region of interest" description="Disordered" evidence="5">
    <location>
        <begin position="1"/>
        <end position="52"/>
    </location>
</feature>
<organism evidence="7 8">
    <name type="scientific">Candidatus Campbellbacteria bacterium CG22_combo_CG10-13_8_21_14_all_43_18</name>
    <dbReference type="NCBI Taxonomy" id="1974530"/>
    <lineage>
        <taxon>Bacteria</taxon>
        <taxon>Candidatus Campbelliibacteriota</taxon>
    </lineage>
</organism>
<protein>
    <recommendedName>
        <fullName evidence="6">Metallo-beta-lactamase domain-containing protein</fullName>
    </recommendedName>
</protein>